<accession>A0ACC1NLJ0</accession>
<evidence type="ECO:0000313" key="1">
    <source>
        <dbReference type="EMBL" id="KAJ2979284.1"/>
    </source>
</evidence>
<dbReference type="EMBL" id="JANJQO010000298">
    <property type="protein sequence ID" value="KAJ2979284.1"/>
    <property type="molecule type" value="Genomic_DNA"/>
</dbReference>
<keyword evidence="2" id="KW-1185">Reference proteome</keyword>
<comment type="caution">
    <text evidence="1">The sequence shown here is derived from an EMBL/GenBank/DDBJ whole genome shotgun (WGS) entry which is preliminary data.</text>
</comment>
<gene>
    <name evidence="1" type="ORF">NQ176_g3342</name>
</gene>
<reference evidence="1" key="1">
    <citation type="submission" date="2022-08" db="EMBL/GenBank/DDBJ databases">
        <title>Genome Sequence of Lecanicillium fungicola.</title>
        <authorList>
            <person name="Buettner E."/>
        </authorList>
    </citation>
    <scope>NUCLEOTIDE SEQUENCE</scope>
    <source>
        <strain evidence="1">Babe33</strain>
    </source>
</reference>
<name>A0ACC1NLJ0_9HYPO</name>
<dbReference type="Proteomes" id="UP001143910">
    <property type="component" value="Unassembled WGS sequence"/>
</dbReference>
<evidence type="ECO:0000313" key="2">
    <source>
        <dbReference type="Proteomes" id="UP001143910"/>
    </source>
</evidence>
<protein>
    <submittedName>
        <fullName evidence="1">Uncharacterized protein</fullName>
    </submittedName>
</protein>
<organism evidence="1 2">
    <name type="scientific">Zarea fungicola</name>
    <dbReference type="NCBI Taxonomy" id="93591"/>
    <lineage>
        <taxon>Eukaryota</taxon>
        <taxon>Fungi</taxon>
        <taxon>Dikarya</taxon>
        <taxon>Ascomycota</taxon>
        <taxon>Pezizomycotina</taxon>
        <taxon>Sordariomycetes</taxon>
        <taxon>Hypocreomycetidae</taxon>
        <taxon>Hypocreales</taxon>
        <taxon>Cordycipitaceae</taxon>
        <taxon>Zarea</taxon>
    </lineage>
</organism>
<proteinExistence type="predicted"/>
<sequence>MKFTTTFSFALAIGTTLGDPRCSPRTGTYLNFKTADLIALRDVYAAKDPSDKFRLNSGALASNFRDSLGTAYITVSNKEWLLHRDTHVIKKDLGYTLSEMHKHCCEGSEECQGGVVDVLGDNGRWAQLELRGAFKQPKISESK</sequence>